<feature type="non-terminal residue" evidence="1">
    <location>
        <position position="90"/>
    </location>
</feature>
<comment type="caution">
    <text evidence="1">The sequence shown here is derived from an EMBL/GenBank/DDBJ whole genome shotgun (WGS) entry which is preliminary data.</text>
</comment>
<evidence type="ECO:0000313" key="2">
    <source>
        <dbReference type="Proteomes" id="UP001371224"/>
    </source>
</evidence>
<evidence type="ECO:0000313" key="1">
    <source>
        <dbReference type="EMBL" id="MEJ1089879.1"/>
    </source>
</evidence>
<dbReference type="Proteomes" id="UP001371224">
    <property type="component" value="Unassembled WGS sequence"/>
</dbReference>
<dbReference type="EMBL" id="JBBDGM010000019">
    <property type="protein sequence ID" value="MEJ1089879.1"/>
    <property type="molecule type" value="Genomic_DNA"/>
</dbReference>
<dbReference type="RefSeq" id="WP_337333522.1">
    <property type="nucleotide sequence ID" value="NZ_JBBDGM010000019.1"/>
</dbReference>
<gene>
    <name evidence="1" type="ORF">WDU99_16300</name>
</gene>
<accession>A0ABU8LEW9</accession>
<reference evidence="1 2" key="1">
    <citation type="submission" date="2024-02" db="EMBL/GenBank/DDBJ databases">
        <authorList>
            <person name="Saticioglu I.B."/>
        </authorList>
    </citation>
    <scope>NUCLEOTIDE SEQUENCE [LARGE SCALE GENOMIC DNA]</scope>
    <source>
        <strain evidence="1 2">Mu-80</strain>
    </source>
</reference>
<protein>
    <submittedName>
        <fullName evidence="1">Uncharacterized protein</fullName>
    </submittedName>
</protein>
<organism evidence="1 2">
    <name type="scientific">Microbacterium bandirmense</name>
    <dbReference type="NCBI Taxonomy" id="3122050"/>
    <lineage>
        <taxon>Bacteria</taxon>
        <taxon>Bacillati</taxon>
        <taxon>Actinomycetota</taxon>
        <taxon>Actinomycetes</taxon>
        <taxon>Micrococcales</taxon>
        <taxon>Microbacteriaceae</taxon>
        <taxon>Microbacterium</taxon>
    </lineage>
</organism>
<proteinExistence type="predicted"/>
<sequence>MRDLVLNAQNGKQANTVVLKEAESELVISNAQEAGDWLERHAVPSEHASVPPNFMFLPSQNQVTKDAFFEHLVQSNQHGWGLGHLDEGFV</sequence>
<keyword evidence="2" id="KW-1185">Reference proteome</keyword>
<name>A0ABU8LEW9_9MICO</name>